<dbReference type="STRING" id="1314776.A0A166AM48"/>
<dbReference type="GO" id="GO:0005634">
    <property type="term" value="C:nucleus"/>
    <property type="evidence" value="ECO:0007669"/>
    <property type="project" value="UniProtKB-SubCell"/>
</dbReference>
<feature type="modified residue" description="4-aspartylphosphate" evidence="9">
    <location>
        <position position="638"/>
    </location>
</feature>
<feature type="coiled-coil region" evidence="10">
    <location>
        <begin position="272"/>
        <end position="306"/>
    </location>
</feature>
<keyword evidence="4" id="KW-0805">Transcription regulation</keyword>
<comment type="subunit">
    <text evidence="8">Homotrimer. Homotrimerization increases the affinity of HSF1 to DNA. Interacts with transcriptional coregulator SSA1 on chromatin.</text>
</comment>
<dbReference type="SUPFAM" id="SSF52172">
    <property type="entry name" value="CheY-like"/>
    <property type="match status" value="1"/>
</dbReference>
<dbReference type="InterPro" id="IPR036388">
    <property type="entry name" value="WH-like_DNA-bd_sf"/>
</dbReference>
<dbReference type="PROSITE" id="PS50110">
    <property type="entry name" value="RESPONSE_REGULATORY"/>
    <property type="match status" value="1"/>
</dbReference>
<dbReference type="FunFam" id="1.10.10.10:FF:000027">
    <property type="entry name" value="Heat shock transcription factor 1"/>
    <property type="match status" value="1"/>
</dbReference>
<evidence type="ECO:0000256" key="10">
    <source>
        <dbReference type="SAM" id="Coils"/>
    </source>
</evidence>
<accession>A0A166AM48</accession>
<dbReference type="PRINTS" id="PR00056">
    <property type="entry name" value="HSFDOMAIN"/>
</dbReference>
<keyword evidence="6" id="KW-0804">Transcription</keyword>
<evidence type="ECO:0000256" key="6">
    <source>
        <dbReference type="ARBA" id="ARBA00023163"/>
    </source>
</evidence>
<proteinExistence type="predicted"/>
<feature type="region of interest" description="Disordered" evidence="11">
    <location>
        <begin position="236"/>
        <end position="260"/>
    </location>
</feature>
<feature type="domain" description="Response regulatory" evidence="12">
    <location>
        <begin position="589"/>
        <end position="703"/>
    </location>
</feature>
<dbReference type="EMBL" id="KV428138">
    <property type="protein sequence ID" value="KZT35470.1"/>
    <property type="molecule type" value="Genomic_DNA"/>
</dbReference>
<feature type="compositionally biased region" description="Pro residues" evidence="11">
    <location>
        <begin position="24"/>
        <end position="35"/>
    </location>
</feature>
<evidence type="ECO:0000256" key="2">
    <source>
        <dbReference type="ARBA" id="ARBA00022553"/>
    </source>
</evidence>
<feature type="region of interest" description="Disordered" evidence="11">
    <location>
        <begin position="435"/>
        <end position="574"/>
    </location>
</feature>
<reference evidence="13 14" key="1">
    <citation type="journal article" date="2016" name="Mol. Biol. Evol.">
        <title>Comparative Genomics of Early-Diverging Mushroom-Forming Fungi Provides Insights into the Origins of Lignocellulose Decay Capabilities.</title>
        <authorList>
            <person name="Nagy L.G."/>
            <person name="Riley R."/>
            <person name="Tritt A."/>
            <person name="Adam C."/>
            <person name="Daum C."/>
            <person name="Floudas D."/>
            <person name="Sun H."/>
            <person name="Yadav J.S."/>
            <person name="Pangilinan J."/>
            <person name="Larsson K.H."/>
            <person name="Matsuura K."/>
            <person name="Barry K."/>
            <person name="Labutti K."/>
            <person name="Kuo R."/>
            <person name="Ohm R.A."/>
            <person name="Bhattacharya S.S."/>
            <person name="Shirouzu T."/>
            <person name="Yoshinaga Y."/>
            <person name="Martin F.M."/>
            <person name="Grigoriev I.V."/>
            <person name="Hibbett D.S."/>
        </authorList>
    </citation>
    <scope>NUCLEOTIDE SEQUENCE [LARGE SCALE GENOMIC DNA]</scope>
    <source>
        <strain evidence="13 14">HHB10207 ss-3</strain>
    </source>
</reference>
<feature type="region of interest" description="Disordered" evidence="11">
    <location>
        <begin position="326"/>
        <end position="368"/>
    </location>
</feature>
<organism evidence="13 14">
    <name type="scientific">Sistotremastrum suecicum HHB10207 ss-3</name>
    <dbReference type="NCBI Taxonomy" id="1314776"/>
    <lineage>
        <taxon>Eukaryota</taxon>
        <taxon>Fungi</taxon>
        <taxon>Dikarya</taxon>
        <taxon>Basidiomycota</taxon>
        <taxon>Agaricomycotina</taxon>
        <taxon>Agaricomycetes</taxon>
        <taxon>Sistotremastrales</taxon>
        <taxon>Sistotremastraceae</taxon>
        <taxon>Sistotremastrum</taxon>
    </lineage>
</organism>
<dbReference type="InterPro" id="IPR001789">
    <property type="entry name" value="Sig_transdc_resp-reg_receiver"/>
</dbReference>
<evidence type="ECO:0000259" key="12">
    <source>
        <dbReference type="PROSITE" id="PS50110"/>
    </source>
</evidence>
<protein>
    <recommendedName>
        <fullName evidence="12">Response regulatory domain-containing protein</fullName>
    </recommendedName>
</protein>
<feature type="compositionally biased region" description="Polar residues" evidence="11">
    <location>
        <begin position="359"/>
        <end position="368"/>
    </location>
</feature>
<evidence type="ECO:0000313" key="13">
    <source>
        <dbReference type="EMBL" id="KZT35470.1"/>
    </source>
</evidence>
<dbReference type="Pfam" id="PF00447">
    <property type="entry name" value="HSF_DNA-bind"/>
    <property type="match status" value="1"/>
</dbReference>
<dbReference type="Pfam" id="PF00072">
    <property type="entry name" value="Response_reg"/>
    <property type="match status" value="1"/>
</dbReference>
<comment type="subcellular location">
    <subcellularLocation>
        <location evidence="1">Nucleus</location>
    </subcellularLocation>
</comment>
<evidence type="ECO:0000256" key="9">
    <source>
        <dbReference type="PROSITE-ProRule" id="PRU00169"/>
    </source>
</evidence>
<dbReference type="PANTHER" id="PTHR45339:SF1">
    <property type="entry name" value="HYBRID SIGNAL TRANSDUCTION HISTIDINE KINASE J"/>
    <property type="match status" value="1"/>
</dbReference>
<dbReference type="InterPro" id="IPR036390">
    <property type="entry name" value="WH_DNA-bd_sf"/>
</dbReference>
<dbReference type="Gene3D" id="3.40.50.2300">
    <property type="match status" value="1"/>
</dbReference>
<dbReference type="SMART" id="SM00415">
    <property type="entry name" value="HSF"/>
    <property type="match status" value="1"/>
</dbReference>
<keyword evidence="7" id="KW-0539">Nucleus</keyword>
<feature type="compositionally biased region" description="Low complexity" evidence="11">
    <location>
        <begin position="1"/>
        <end position="23"/>
    </location>
</feature>
<evidence type="ECO:0000256" key="8">
    <source>
        <dbReference type="ARBA" id="ARBA00062171"/>
    </source>
</evidence>
<feature type="compositionally biased region" description="Low complexity" evidence="11">
    <location>
        <begin position="556"/>
        <end position="570"/>
    </location>
</feature>
<evidence type="ECO:0000256" key="1">
    <source>
        <dbReference type="ARBA" id="ARBA00004123"/>
    </source>
</evidence>
<feature type="compositionally biased region" description="Polar residues" evidence="11">
    <location>
        <begin position="449"/>
        <end position="460"/>
    </location>
</feature>
<evidence type="ECO:0000256" key="4">
    <source>
        <dbReference type="ARBA" id="ARBA00023015"/>
    </source>
</evidence>
<feature type="compositionally biased region" description="Polar residues" evidence="11">
    <location>
        <begin position="469"/>
        <end position="483"/>
    </location>
</feature>
<keyword evidence="10" id="KW-0175">Coiled coil</keyword>
<name>A0A166AM48_9AGAM</name>
<evidence type="ECO:0000256" key="3">
    <source>
        <dbReference type="ARBA" id="ARBA00023012"/>
    </source>
</evidence>
<dbReference type="OrthoDB" id="60033at2759"/>
<dbReference type="CDD" id="cd17546">
    <property type="entry name" value="REC_hyHK_CKI1_RcsC-like"/>
    <property type="match status" value="1"/>
</dbReference>
<sequence length="841" mass="92204">MDYAQQRPTQQPQHQHNVLFPDSRLPPPVPSPPPLNSAAAHLQHRLPPQSRFPPNAHSLHPSLPWPNQRNGPPLPVPSGPYGENSNPHDSKPKLPEIHRNGSYQDYGRDNGHQQQHSAPSMQAPMPVPPTEAMPPTSDFVKKLYKMLEDPSFSHVVSWGPSGDCFIVKDMNDFTKSILPRMFKHSNFASFVRQLNKYDFHKVKNPEGTTGGDHAWTFRHPDFQADRRDALENIKRKVPSQRKSQANQAVAPPPQHASAHNPAPLVQAAPQVDQQMQDRVQEMSQRIRDLEANYASVLNEIVNFQRVMAQQDRIMKSLIQLCLNSENERDTPPNIQTNGYNSGPGPASAPPQAHFMHHSGGSSRYPSGSFTEEDISRVAAMNRRTQSASLDFNQSQPARQAKDNLLLLAEQSANSAPVTDTRSADARRMALQTLEDELNRRRSGSAEGSADSNNSPQSFPSINGGDFNGNVRQAQTQNGASNGELQVFTVGQLRPRQDDNDQWNMNGVNGGDRAEDEETVPANPGSRQGNALSISELSNGFSNAIAGSSTQDDEGESSSLSSGDPQSSGSSTRLRVRRSTFVPSWTVAPRVLLVEDDAVSRRLSSKFLQVFGCTIDVAVDGEGAVNKMNLEKYDLVLMDIFMPKLDGVTATTMIRQFDHMTPIISMTSNSNPDDVMLYFSRGMNDILPKPFTKENLLGMLEKHLMHLKVIQQMAKVPRSIGIPPLSDTGFEQAIQVTAAQHHQQLGIVLGDPTMRLGSEDDGDGGDGVINPLAGMGLSDEQYQMILQNLVNNGGVGVDGAMIDSGGLGLGLGLGGLMESHKRGLDDDSDDREGKRSRFEVLE</sequence>
<dbReference type="Gene3D" id="1.10.10.10">
    <property type="entry name" value="Winged helix-like DNA-binding domain superfamily/Winged helix DNA-binding domain"/>
    <property type="match status" value="1"/>
</dbReference>
<dbReference type="SMART" id="SM00448">
    <property type="entry name" value="REC"/>
    <property type="match status" value="1"/>
</dbReference>
<dbReference type="AlphaFoldDB" id="A0A166AM48"/>
<evidence type="ECO:0000256" key="11">
    <source>
        <dbReference type="SAM" id="MobiDB-lite"/>
    </source>
</evidence>
<dbReference type="PANTHER" id="PTHR45339">
    <property type="entry name" value="HYBRID SIGNAL TRANSDUCTION HISTIDINE KINASE J"/>
    <property type="match status" value="1"/>
</dbReference>
<dbReference type="GO" id="GO:0003700">
    <property type="term" value="F:DNA-binding transcription factor activity"/>
    <property type="evidence" value="ECO:0007669"/>
    <property type="project" value="InterPro"/>
</dbReference>
<feature type="region of interest" description="Disordered" evidence="11">
    <location>
        <begin position="1"/>
        <end position="132"/>
    </location>
</feature>
<dbReference type="FunFam" id="3.40.50.2300:FF:000212">
    <property type="entry name" value="Stress response regulator/HFS transcription factor"/>
    <property type="match status" value="1"/>
</dbReference>
<feature type="compositionally biased region" description="Polar residues" evidence="11">
    <location>
        <begin position="524"/>
        <end position="549"/>
    </location>
</feature>
<dbReference type="SUPFAM" id="SSF46785">
    <property type="entry name" value="Winged helix' DNA-binding domain"/>
    <property type="match status" value="1"/>
</dbReference>
<dbReference type="GO" id="GO:0043565">
    <property type="term" value="F:sequence-specific DNA binding"/>
    <property type="evidence" value="ECO:0007669"/>
    <property type="project" value="InterPro"/>
</dbReference>
<keyword evidence="2 9" id="KW-0597">Phosphoprotein</keyword>
<dbReference type="Proteomes" id="UP000076798">
    <property type="component" value="Unassembled WGS sequence"/>
</dbReference>
<keyword evidence="14" id="KW-1185">Reference proteome</keyword>
<dbReference type="InterPro" id="IPR011006">
    <property type="entry name" value="CheY-like_superfamily"/>
</dbReference>
<keyword evidence="3" id="KW-0902">Two-component regulatory system</keyword>
<dbReference type="InterPro" id="IPR000232">
    <property type="entry name" value="HSF_DNA-bd"/>
</dbReference>
<dbReference type="PROSITE" id="PS00434">
    <property type="entry name" value="HSF_DOMAIN"/>
    <property type="match status" value="1"/>
</dbReference>
<evidence type="ECO:0000256" key="7">
    <source>
        <dbReference type="ARBA" id="ARBA00023242"/>
    </source>
</evidence>
<keyword evidence="5" id="KW-0238">DNA-binding</keyword>
<evidence type="ECO:0000256" key="5">
    <source>
        <dbReference type="ARBA" id="ARBA00023125"/>
    </source>
</evidence>
<dbReference type="GO" id="GO:0000160">
    <property type="term" value="P:phosphorelay signal transduction system"/>
    <property type="evidence" value="ECO:0007669"/>
    <property type="project" value="UniProtKB-KW"/>
</dbReference>
<evidence type="ECO:0000313" key="14">
    <source>
        <dbReference type="Proteomes" id="UP000076798"/>
    </source>
</evidence>
<feature type="region of interest" description="Disordered" evidence="11">
    <location>
        <begin position="819"/>
        <end position="841"/>
    </location>
</feature>
<feature type="compositionally biased region" description="Basic and acidic residues" evidence="11">
    <location>
        <begin position="86"/>
        <end position="99"/>
    </location>
</feature>
<gene>
    <name evidence="13" type="ORF">SISSUDRAFT_1064449</name>
</gene>